<accession>A0A830FTJ6</accession>
<organism evidence="3 5">
    <name type="scientific">Halarchaeum rubridurum</name>
    <dbReference type="NCBI Taxonomy" id="489911"/>
    <lineage>
        <taxon>Archaea</taxon>
        <taxon>Methanobacteriati</taxon>
        <taxon>Methanobacteriota</taxon>
        <taxon>Stenosarchaea group</taxon>
        <taxon>Halobacteria</taxon>
        <taxon>Halobacteriales</taxon>
        <taxon>Halobacteriaceae</taxon>
    </lineage>
</organism>
<dbReference type="InterPro" id="IPR038731">
    <property type="entry name" value="RgtA/B/C-like"/>
</dbReference>
<dbReference type="Proteomes" id="UP000765891">
    <property type="component" value="Unassembled WGS sequence"/>
</dbReference>
<dbReference type="AlphaFoldDB" id="A0A830FTJ6"/>
<dbReference type="InterPro" id="IPR019962">
    <property type="entry name" value="CHP03663"/>
</dbReference>
<keyword evidence="1" id="KW-0472">Membrane</keyword>
<proteinExistence type="predicted"/>
<feature type="transmembrane region" description="Helical" evidence="1">
    <location>
        <begin position="364"/>
        <end position="383"/>
    </location>
</feature>
<evidence type="ECO:0000313" key="3">
    <source>
        <dbReference type="EMBL" id="GGM57698.1"/>
    </source>
</evidence>
<feature type="transmembrane region" description="Helical" evidence="1">
    <location>
        <begin position="302"/>
        <end position="322"/>
    </location>
</feature>
<dbReference type="Pfam" id="PF13231">
    <property type="entry name" value="PMT_2"/>
    <property type="match status" value="1"/>
</dbReference>
<keyword evidence="1" id="KW-1133">Transmembrane helix</keyword>
<feature type="transmembrane region" description="Helical" evidence="1">
    <location>
        <begin position="82"/>
        <end position="102"/>
    </location>
</feature>
<dbReference type="PANTHER" id="PTHR41710:SF2">
    <property type="entry name" value="GLYCOSYL TRANSFERASE FAMILY 39_83 DOMAIN-CONTAINING PROTEIN"/>
    <property type="match status" value="1"/>
</dbReference>
<keyword evidence="1" id="KW-0812">Transmembrane</keyword>
<evidence type="ECO:0000313" key="5">
    <source>
        <dbReference type="Proteomes" id="UP000614609"/>
    </source>
</evidence>
<comment type="caution">
    <text evidence="3">The sequence shown here is derived from an EMBL/GenBank/DDBJ whole genome shotgun (WGS) entry which is preliminary data.</text>
</comment>
<reference evidence="4" key="3">
    <citation type="submission" date="2021-03" db="EMBL/GenBank/DDBJ databases">
        <title>Genomic Encyclopedia of Type Strains, Phase IV (KMG-IV): sequencing the most valuable type-strain genomes for metagenomic binning, comparative biology and taxonomic classification.</title>
        <authorList>
            <person name="Goeker M."/>
        </authorList>
    </citation>
    <scope>NUCLEOTIDE SEQUENCE</scope>
    <source>
        <strain evidence="4">DSM 22443</strain>
    </source>
</reference>
<dbReference type="EMBL" id="JAGGKO010000001">
    <property type="protein sequence ID" value="MBP1954142.1"/>
    <property type="molecule type" value="Genomic_DNA"/>
</dbReference>
<feature type="transmembrane region" description="Helical" evidence="1">
    <location>
        <begin position="135"/>
        <end position="151"/>
    </location>
</feature>
<feature type="transmembrane region" description="Helical" evidence="1">
    <location>
        <begin position="395"/>
        <end position="418"/>
    </location>
</feature>
<feature type="transmembrane region" description="Helical" evidence="1">
    <location>
        <begin position="334"/>
        <end position="352"/>
    </location>
</feature>
<reference evidence="3" key="2">
    <citation type="submission" date="2020-09" db="EMBL/GenBank/DDBJ databases">
        <authorList>
            <person name="Sun Q."/>
            <person name="Ohkuma M."/>
        </authorList>
    </citation>
    <scope>NUCLEOTIDE SEQUENCE</scope>
    <source>
        <strain evidence="3">JCM 16108</strain>
    </source>
</reference>
<reference evidence="3" key="1">
    <citation type="journal article" date="2014" name="Int. J. Syst. Evol. Microbiol.">
        <title>Complete genome sequence of Corynebacterium casei LMG S-19264T (=DSM 44701T), isolated from a smear-ripened cheese.</title>
        <authorList>
            <consortium name="US DOE Joint Genome Institute (JGI-PGF)"/>
            <person name="Walter F."/>
            <person name="Albersmeier A."/>
            <person name="Kalinowski J."/>
            <person name="Ruckert C."/>
        </authorList>
    </citation>
    <scope>NUCLEOTIDE SEQUENCE</scope>
    <source>
        <strain evidence="3">JCM 16108</strain>
    </source>
</reference>
<feature type="domain" description="Glycosyltransferase RgtA/B/C/D-like" evidence="2">
    <location>
        <begin position="62"/>
        <end position="198"/>
    </location>
</feature>
<dbReference type="PIRSF" id="PIRSF030218">
    <property type="entry name" value="Mannosyltr_MA4085_prd"/>
    <property type="match status" value="1"/>
</dbReference>
<keyword evidence="5" id="KW-1185">Reference proteome</keyword>
<protein>
    <submittedName>
        <fullName evidence="3">TIGR03663 family protein</fullName>
    </submittedName>
</protein>
<feature type="transmembrane region" description="Helical" evidence="1">
    <location>
        <begin position="228"/>
        <end position="251"/>
    </location>
</feature>
<dbReference type="OrthoDB" id="313515at2157"/>
<evidence type="ECO:0000256" key="1">
    <source>
        <dbReference type="SAM" id="Phobius"/>
    </source>
</evidence>
<dbReference type="EMBL" id="BMOO01000001">
    <property type="protein sequence ID" value="GGM57698.1"/>
    <property type="molecule type" value="Genomic_DNA"/>
</dbReference>
<name>A0A830FTJ6_9EURY</name>
<gene>
    <name evidence="3" type="ORF">GCM10009017_04790</name>
    <name evidence="4" type="ORF">J2752_001023</name>
</gene>
<evidence type="ECO:0000313" key="4">
    <source>
        <dbReference type="EMBL" id="MBP1954142.1"/>
    </source>
</evidence>
<dbReference type="Proteomes" id="UP000614609">
    <property type="component" value="Unassembled WGS sequence"/>
</dbReference>
<dbReference type="PANTHER" id="PTHR41710">
    <property type="entry name" value="GLYCOSYL TRANSFERASE, FAMILY 39"/>
    <property type="match status" value="1"/>
</dbReference>
<dbReference type="RefSeq" id="WP_188869448.1">
    <property type="nucleotide sequence ID" value="NZ_BMOO01000001.1"/>
</dbReference>
<sequence>MDQRLRRFSRPLPVLLVVSALALLARVVALGARVAHQDEGRVADWVLHYMTVGQWQYRPIIHGPFLPHVNGVVFSLFGASDVTMRLVAAVFGGLLPLCAYLYRDRLRDDEVVAFGLLLAASPALLYYSRFMRNDLLVAACMMAALGFWSRAHATRRVRYVLAGTLPFALAFTMKENALLYPVAWLGAGVLVLDRHLLAAALSERGLVESVVGTGREWVRAARGEGRTVAAFCLSVPAALLVFFAVVVAFYAPIPDVYGMFDGVGAFVHVVETATLDTWHAFVDTWAHEGMSSHSTVDFLGRLLKIVGLTATVTCAFALVGFARERYGRGRTRNLVEFCFYWGAASIFGYAVVTDILAGWLATHVVAPLALPAAVGLAWVYRVAKRGYAAGEPITFRLAAAVLLVSAATLGGTAAYTSYAAPQESETNPLVQYAQPAGDMKPTLAEIETVAATHEGIDVMFYGEEFYNPNDLDEPPSLDIESGGYPGWFERLPLPWYFDRYDARVGSTTERSVLGERQPPVVIALESQADDVRSALDADAYTERTHQGYQSDRPLVFFVRDDAADDERDAS</sequence>
<dbReference type="InterPro" id="IPR016950">
    <property type="entry name" value="Manno-Trfase_MA4085_prd"/>
</dbReference>
<feature type="transmembrane region" description="Helical" evidence="1">
    <location>
        <begin position="111"/>
        <end position="129"/>
    </location>
</feature>
<dbReference type="NCBIfam" id="TIGR03663">
    <property type="entry name" value="flippase activity-associated protein Agl23"/>
    <property type="match status" value="1"/>
</dbReference>
<evidence type="ECO:0000259" key="2">
    <source>
        <dbReference type="Pfam" id="PF13231"/>
    </source>
</evidence>